<keyword evidence="2" id="KW-1185">Reference proteome</keyword>
<accession>A0ABT1DBH4</accession>
<evidence type="ECO:0008006" key="3">
    <source>
        <dbReference type="Google" id="ProtNLM"/>
    </source>
</evidence>
<comment type="caution">
    <text evidence="1">The sequence shown here is derived from an EMBL/GenBank/DDBJ whole genome shotgun (WGS) entry which is preliminary data.</text>
</comment>
<evidence type="ECO:0000313" key="2">
    <source>
        <dbReference type="Proteomes" id="UP001523392"/>
    </source>
</evidence>
<protein>
    <recommendedName>
        <fullName evidence="3">LysR substrate-binding domain-containing protein</fullName>
    </recommendedName>
</protein>
<organism evidence="1 2">
    <name type="scientific">Siccirubricoccus soli</name>
    <dbReference type="NCBI Taxonomy" id="2899147"/>
    <lineage>
        <taxon>Bacteria</taxon>
        <taxon>Pseudomonadati</taxon>
        <taxon>Pseudomonadota</taxon>
        <taxon>Alphaproteobacteria</taxon>
        <taxon>Acetobacterales</taxon>
        <taxon>Roseomonadaceae</taxon>
        <taxon>Siccirubricoccus</taxon>
    </lineage>
</organism>
<dbReference type="EMBL" id="JAFIRR010000185">
    <property type="protein sequence ID" value="MCO6419288.1"/>
    <property type="molecule type" value="Genomic_DNA"/>
</dbReference>
<gene>
    <name evidence="1" type="ORF">JYK14_24460</name>
</gene>
<dbReference type="Proteomes" id="UP001523392">
    <property type="component" value="Unassembled WGS sequence"/>
</dbReference>
<proteinExistence type="predicted"/>
<reference evidence="1 2" key="1">
    <citation type="submission" date="2021-12" db="EMBL/GenBank/DDBJ databases">
        <title>Siccirubricoccus leaddurans sp. nov., a high concentration Zn2+ tolerance bacterium.</title>
        <authorList>
            <person name="Cao Y."/>
        </authorList>
    </citation>
    <scope>NUCLEOTIDE SEQUENCE [LARGE SCALE GENOMIC DNA]</scope>
    <source>
        <strain evidence="1 2">KC 17139</strain>
    </source>
</reference>
<dbReference type="RefSeq" id="WP_252955905.1">
    <property type="nucleotide sequence ID" value="NZ_JAFIRR010000185.1"/>
</dbReference>
<name>A0ABT1DBH4_9PROT</name>
<evidence type="ECO:0000313" key="1">
    <source>
        <dbReference type="EMBL" id="MCO6419288.1"/>
    </source>
</evidence>
<sequence length="240" mass="26613">MGVLVFSSSTRYTADFLDRRIDEAIQKAEKNVVHFRHKQYEVKPQSTDRTSSKTFRLLVGTTDYPSRILADWETEADLPEGAHVEKVPERYRVDFQRDPDAALRDICGIASASLLPFIGQRHKILAAVSRGAEPEHRLLPWTGRTVWELANSEQGMPQIIVDNLGPKAARELPHFAHVDLSISGDRCGGALARQNGTSVVENAPGVFSHAPFFEVPLAIALQPSTQRPAEVAAFVDMLMT</sequence>